<dbReference type="OrthoDB" id="5525128at2"/>
<sequence length="58" mass="6134">MARIIETFCNDENGNATTDWLVLAAGVLMLGTAIFATVAPDNRDLASDEGHIVLTEGV</sequence>
<evidence type="ECO:0000256" key="1">
    <source>
        <dbReference type="SAM" id="Phobius"/>
    </source>
</evidence>
<dbReference type="AlphaFoldDB" id="A0A1Y5TU68"/>
<keyword evidence="1" id="KW-0812">Transmembrane</keyword>
<organism evidence="2 3">
    <name type="scientific">Roseisalinus antarcticus</name>
    <dbReference type="NCBI Taxonomy" id="254357"/>
    <lineage>
        <taxon>Bacteria</taxon>
        <taxon>Pseudomonadati</taxon>
        <taxon>Pseudomonadota</taxon>
        <taxon>Alphaproteobacteria</taxon>
        <taxon>Rhodobacterales</taxon>
        <taxon>Roseobacteraceae</taxon>
        <taxon>Roseisalinus</taxon>
    </lineage>
</organism>
<dbReference type="Proteomes" id="UP000193900">
    <property type="component" value="Unassembled WGS sequence"/>
</dbReference>
<keyword evidence="1" id="KW-1133">Transmembrane helix</keyword>
<proteinExistence type="predicted"/>
<accession>A0A1Y5TU68</accession>
<feature type="transmembrane region" description="Helical" evidence="1">
    <location>
        <begin position="20"/>
        <end position="39"/>
    </location>
</feature>
<gene>
    <name evidence="2" type="ORF">ROA7023_03598</name>
</gene>
<evidence type="ECO:0000313" key="2">
    <source>
        <dbReference type="EMBL" id="SLN72393.1"/>
    </source>
</evidence>
<protein>
    <submittedName>
        <fullName evidence="2">Uncharacterized protein</fullName>
    </submittedName>
</protein>
<dbReference type="RefSeq" id="WP_159458576.1">
    <property type="nucleotide sequence ID" value="NZ_FWFZ01000026.1"/>
</dbReference>
<name>A0A1Y5TU68_9RHOB</name>
<keyword evidence="3" id="KW-1185">Reference proteome</keyword>
<evidence type="ECO:0000313" key="3">
    <source>
        <dbReference type="Proteomes" id="UP000193900"/>
    </source>
</evidence>
<keyword evidence="1" id="KW-0472">Membrane</keyword>
<reference evidence="2 3" key="1">
    <citation type="submission" date="2017-03" db="EMBL/GenBank/DDBJ databases">
        <authorList>
            <person name="Afonso C.L."/>
            <person name="Miller P.J."/>
            <person name="Scott M.A."/>
            <person name="Spackman E."/>
            <person name="Goraichik I."/>
            <person name="Dimitrov K.M."/>
            <person name="Suarez D.L."/>
            <person name="Swayne D.E."/>
        </authorList>
    </citation>
    <scope>NUCLEOTIDE SEQUENCE [LARGE SCALE GENOMIC DNA]</scope>
    <source>
        <strain evidence="2 3">CECT 7023</strain>
    </source>
</reference>
<dbReference type="EMBL" id="FWFZ01000026">
    <property type="protein sequence ID" value="SLN72393.1"/>
    <property type="molecule type" value="Genomic_DNA"/>
</dbReference>